<dbReference type="Pfam" id="PF07730">
    <property type="entry name" value="HisKA_3"/>
    <property type="match status" value="1"/>
</dbReference>
<organism evidence="11 12">
    <name type="scientific">Candidatus Aquicultor secundus</name>
    <dbReference type="NCBI Taxonomy" id="1973895"/>
    <lineage>
        <taxon>Bacteria</taxon>
        <taxon>Bacillati</taxon>
        <taxon>Actinomycetota</taxon>
        <taxon>Candidatus Aquicultoria</taxon>
        <taxon>Candidatus Aquicultorales</taxon>
        <taxon>Candidatus Aquicultoraceae</taxon>
        <taxon>Candidatus Aquicultor</taxon>
    </lineage>
</organism>
<feature type="transmembrane region" description="Helical" evidence="9">
    <location>
        <begin position="76"/>
        <end position="95"/>
    </location>
</feature>
<dbReference type="Proteomes" id="UP000230956">
    <property type="component" value="Unassembled WGS sequence"/>
</dbReference>
<dbReference type="RefSeq" id="WP_286679154.1">
    <property type="nucleotide sequence ID" value="NZ_MNXI01000131.1"/>
</dbReference>
<feature type="transmembrane region" description="Helical" evidence="9">
    <location>
        <begin position="125"/>
        <end position="143"/>
    </location>
</feature>
<evidence type="ECO:0000256" key="7">
    <source>
        <dbReference type="ARBA" id="ARBA00023012"/>
    </source>
</evidence>
<evidence type="ECO:0000313" key="11">
    <source>
        <dbReference type="EMBL" id="PIZ42497.1"/>
    </source>
</evidence>
<evidence type="ECO:0000256" key="9">
    <source>
        <dbReference type="SAM" id="Phobius"/>
    </source>
</evidence>
<dbReference type="InterPro" id="IPR050482">
    <property type="entry name" value="Sensor_HK_TwoCompSys"/>
</dbReference>
<comment type="caution">
    <text evidence="11">The sequence shown here is derived from an EMBL/GenBank/DDBJ whole genome shotgun (WGS) entry which is preliminary data.</text>
</comment>
<keyword evidence="6 9" id="KW-1133">Transmembrane helix</keyword>
<keyword evidence="8 9" id="KW-0472">Membrane</keyword>
<dbReference type="InterPro" id="IPR005467">
    <property type="entry name" value="His_kinase_dom"/>
</dbReference>
<dbReference type="AlphaFoldDB" id="A0A2M7TBJ0"/>
<evidence type="ECO:0000256" key="4">
    <source>
        <dbReference type="ARBA" id="ARBA00022692"/>
    </source>
</evidence>
<dbReference type="SMART" id="SM00387">
    <property type="entry name" value="HATPase_c"/>
    <property type="match status" value="1"/>
</dbReference>
<evidence type="ECO:0000256" key="5">
    <source>
        <dbReference type="ARBA" id="ARBA00022777"/>
    </source>
</evidence>
<dbReference type="GO" id="GO:0000155">
    <property type="term" value="F:phosphorelay sensor kinase activity"/>
    <property type="evidence" value="ECO:0007669"/>
    <property type="project" value="InterPro"/>
</dbReference>
<dbReference type="PANTHER" id="PTHR24421:SF37">
    <property type="entry name" value="SENSOR HISTIDINE KINASE NARS"/>
    <property type="match status" value="1"/>
</dbReference>
<evidence type="ECO:0000259" key="10">
    <source>
        <dbReference type="PROSITE" id="PS50109"/>
    </source>
</evidence>
<dbReference type="PANTHER" id="PTHR24421">
    <property type="entry name" value="NITRATE/NITRITE SENSOR PROTEIN NARX-RELATED"/>
    <property type="match status" value="1"/>
</dbReference>
<evidence type="ECO:0000313" key="12">
    <source>
        <dbReference type="Proteomes" id="UP000230956"/>
    </source>
</evidence>
<evidence type="ECO:0000256" key="1">
    <source>
        <dbReference type="ARBA" id="ARBA00004651"/>
    </source>
</evidence>
<name>A0A2M7TBJ0_9ACTN</name>
<dbReference type="Pfam" id="PF02518">
    <property type="entry name" value="HATPase_c"/>
    <property type="match status" value="1"/>
</dbReference>
<dbReference type="InterPro" id="IPR036890">
    <property type="entry name" value="HATPase_C_sf"/>
</dbReference>
<sequence>MDRERLFQLPDEYRHLFQFFFVFRVIALAFGLIWLLFKISQGANYTFGLFIWLGILLYTIAIYIKRHEMYALLLKHPTSLGFDIFVSVALLFAYSAGDSPFYYYSISPVIPAAMMFRFKGAVYSSGILSLSQLASVFVHGATMNEFFSLGHFPLFLGQITAYFTVGFMLVYPAGLLDEVIRQRSIIKEKTEKEAVSEERARLARELHDNLAQLLSVTKSKTNTLYEELSGKMADQAFDACQLIDHALQDLKNAIFALRPENIELGLDQMLTDFCRRLPFPNGCKIDTYFNIDGVNLSGEQKFEILRICQEALGNSVRHSRSDTIKLEAIKENRKLLVYIEDRGTGFEAAKISKGVGLLSMRERAEKLKADIEIISALEAGTKVKLTVPLKG</sequence>
<feature type="domain" description="Histidine kinase" evidence="10">
    <location>
        <begin position="201"/>
        <end position="391"/>
    </location>
</feature>
<dbReference type="Gene3D" id="3.30.565.10">
    <property type="entry name" value="Histidine kinase-like ATPase, C-terminal domain"/>
    <property type="match status" value="1"/>
</dbReference>
<keyword evidence="3" id="KW-0808">Transferase</keyword>
<feature type="transmembrane region" description="Helical" evidence="9">
    <location>
        <begin position="43"/>
        <end position="64"/>
    </location>
</feature>
<dbReference type="InterPro" id="IPR003594">
    <property type="entry name" value="HATPase_dom"/>
</dbReference>
<reference evidence="12" key="1">
    <citation type="submission" date="2017-09" db="EMBL/GenBank/DDBJ databases">
        <title>Depth-based differentiation of microbial function through sediment-hosted aquifers and enrichment of novel symbionts in the deep terrestrial subsurface.</title>
        <authorList>
            <person name="Probst A.J."/>
            <person name="Ladd B."/>
            <person name="Jarett J.K."/>
            <person name="Geller-Mcgrath D.E."/>
            <person name="Sieber C.M.K."/>
            <person name="Emerson J.B."/>
            <person name="Anantharaman K."/>
            <person name="Thomas B.C."/>
            <person name="Malmstrom R."/>
            <person name="Stieglmeier M."/>
            <person name="Klingl A."/>
            <person name="Woyke T."/>
            <person name="Ryan C.M."/>
            <person name="Banfield J.F."/>
        </authorList>
    </citation>
    <scope>NUCLEOTIDE SEQUENCE [LARGE SCALE GENOMIC DNA]</scope>
</reference>
<dbReference type="CDD" id="cd16917">
    <property type="entry name" value="HATPase_UhpB-NarQ-NarX-like"/>
    <property type="match status" value="1"/>
</dbReference>
<protein>
    <recommendedName>
        <fullName evidence="10">Histidine kinase domain-containing protein</fullName>
    </recommendedName>
</protein>
<dbReference type="EMBL" id="PFNG01000011">
    <property type="protein sequence ID" value="PIZ42497.1"/>
    <property type="molecule type" value="Genomic_DNA"/>
</dbReference>
<evidence type="ECO:0000256" key="3">
    <source>
        <dbReference type="ARBA" id="ARBA00022679"/>
    </source>
</evidence>
<evidence type="ECO:0000256" key="8">
    <source>
        <dbReference type="ARBA" id="ARBA00023136"/>
    </source>
</evidence>
<keyword evidence="2" id="KW-1003">Cell membrane</keyword>
<keyword evidence="4 9" id="KW-0812">Transmembrane</keyword>
<keyword evidence="5" id="KW-0418">Kinase</keyword>
<feature type="transmembrane region" description="Helical" evidence="9">
    <location>
        <begin position="16"/>
        <end position="37"/>
    </location>
</feature>
<gene>
    <name evidence="11" type="ORF">COY37_00285</name>
</gene>
<dbReference type="SUPFAM" id="SSF55874">
    <property type="entry name" value="ATPase domain of HSP90 chaperone/DNA topoisomerase II/histidine kinase"/>
    <property type="match status" value="1"/>
</dbReference>
<dbReference type="Gene3D" id="1.20.5.1930">
    <property type="match status" value="1"/>
</dbReference>
<evidence type="ECO:0000256" key="2">
    <source>
        <dbReference type="ARBA" id="ARBA00022475"/>
    </source>
</evidence>
<dbReference type="InterPro" id="IPR011712">
    <property type="entry name" value="Sig_transdc_His_kin_sub3_dim/P"/>
</dbReference>
<keyword evidence="7" id="KW-0902">Two-component regulatory system</keyword>
<proteinExistence type="predicted"/>
<dbReference type="GO" id="GO:0046983">
    <property type="term" value="F:protein dimerization activity"/>
    <property type="evidence" value="ECO:0007669"/>
    <property type="project" value="InterPro"/>
</dbReference>
<dbReference type="PROSITE" id="PS50109">
    <property type="entry name" value="HIS_KIN"/>
    <property type="match status" value="1"/>
</dbReference>
<feature type="transmembrane region" description="Helical" evidence="9">
    <location>
        <begin position="155"/>
        <end position="176"/>
    </location>
</feature>
<dbReference type="GO" id="GO:0005886">
    <property type="term" value="C:plasma membrane"/>
    <property type="evidence" value="ECO:0007669"/>
    <property type="project" value="UniProtKB-SubCell"/>
</dbReference>
<comment type="subcellular location">
    <subcellularLocation>
        <location evidence="1">Cell membrane</location>
        <topology evidence="1">Multi-pass membrane protein</topology>
    </subcellularLocation>
</comment>
<accession>A0A2M7TBJ0</accession>
<evidence type="ECO:0000256" key="6">
    <source>
        <dbReference type="ARBA" id="ARBA00022989"/>
    </source>
</evidence>